<sequence length="114" mass="12504">MSLRLAATSFGPFNVYPSGYHLCTSIAVYDLLSGGKLVPRSRSYTPRFPESRESSIMGRSIRGLVTEILKEVATKGVVAVSHEFRSLLLPRGMTGKPRVTIKRVEGRCGTFQVA</sequence>
<dbReference type="Proteomes" id="UP000600918">
    <property type="component" value="Unassembled WGS sequence"/>
</dbReference>
<evidence type="ECO:0000313" key="1">
    <source>
        <dbReference type="EMBL" id="KAF7438899.1"/>
    </source>
</evidence>
<reference evidence="1" key="1">
    <citation type="journal article" date="2020" name="G3 (Bethesda)">
        <title>High-Quality Assemblies for Three Invasive Social Wasps from the &lt;i&gt;Vespula&lt;/i&gt; Genus.</title>
        <authorList>
            <person name="Harrop T.W.R."/>
            <person name="Guhlin J."/>
            <person name="McLaughlin G.M."/>
            <person name="Permina E."/>
            <person name="Stockwell P."/>
            <person name="Gilligan J."/>
            <person name="Le Lec M.F."/>
            <person name="Gruber M.A.M."/>
            <person name="Quinn O."/>
            <person name="Lovegrove M."/>
            <person name="Duncan E.J."/>
            <person name="Remnant E.J."/>
            <person name="Van Eeckhoven J."/>
            <person name="Graham B."/>
            <person name="Knapp R.A."/>
            <person name="Langford K.W."/>
            <person name="Kronenberg Z."/>
            <person name="Press M.O."/>
            <person name="Eacker S.M."/>
            <person name="Wilson-Rankin E.E."/>
            <person name="Purcell J."/>
            <person name="Lester P.J."/>
            <person name="Dearden P.K."/>
        </authorList>
    </citation>
    <scope>NUCLEOTIDE SEQUENCE</scope>
    <source>
        <strain evidence="1">Volc-1</strain>
    </source>
</reference>
<dbReference type="AlphaFoldDB" id="A0A834PFS6"/>
<protein>
    <submittedName>
        <fullName evidence="1">Uncharacterized protein</fullName>
    </submittedName>
</protein>
<proteinExistence type="predicted"/>
<comment type="caution">
    <text evidence="1">The sequence shown here is derived from an EMBL/GenBank/DDBJ whole genome shotgun (WGS) entry which is preliminary data.</text>
</comment>
<accession>A0A834PFS6</accession>
<dbReference type="EMBL" id="JACSDY010000001">
    <property type="protein sequence ID" value="KAF7438899.1"/>
    <property type="molecule type" value="Genomic_DNA"/>
</dbReference>
<gene>
    <name evidence="1" type="ORF">H0235_001290</name>
</gene>
<organism evidence="1 2">
    <name type="scientific">Vespula pensylvanica</name>
    <name type="common">Western yellow jacket</name>
    <name type="synonym">Wasp</name>
    <dbReference type="NCBI Taxonomy" id="30213"/>
    <lineage>
        <taxon>Eukaryota</taxon>
        <taxon>Metazoa</taxon>
        <taxon>Ecdysozoa</taxon>
        <taxon>Arthropoda</taxon>
        <taxon>Hexapoda</taxon>
        <taxon>Insecta</taxon>
        <taxon>Pterygota</taxon>
        <taxon>Neoptera</taxon>
        <taxon>Endopterygota</taxon>
        <taxon>Hymenoptera</taxon>
        <taxon>Apocrita</taxon>
        <taxon>Aculeata</taxon>
        <taxon>Vespoidea</taxon>
        <taxon>Vespidae</taxon>
        <taxon>Vespinae</taxon>
        <taxon>Vespula</taxon>
    </lineage>
</organism>
<name>A0A834PFS6_VESPE</name>
<keyword evidence="2" id="KW-1185">Reference proteome</keyword>
<evidence type="ECO:0000313" key="2">
    <source>
        <dbReference type="Proteomes" id="UP000600918"/>
    </source>
</evidence>